<accession>A0A1H0EQJ9</accession>
<protein>
    <submittedName>
        <fullName evidence="1">Uncharacterized protein</fullName>
    </submittedName>
</protein>
<evidence type="ECO:0000313" key="1">
    <source>
        <dbReference type="EMBL" id="SDN84640.1"/>
    </source>
</evidence>
<dbReference type="AlphaFoldDB" id="A0A1H0EQJ9"/>
<keyword evidence="2" id="KW-1185">Reference proteome</keyword>
<sequence length="31" mass="3623">MKHGKKSGLFMQLKTEKENKFKVGFRGKNEP</sequence>
<name>A0A1H0EQJ9_9BACI</name>
<gene>
    <name evidence="1" type="ORF">SAMN05216498_0020</name>
</gene>
<dbReference type="EMBL" id="FNIG01000010">
    <property type="protein sequence ID" value="SDN84640.1"/>
    <property type="molecule type" value="Genomic_DNA"/>
</dbReference>
<reference evidence="1 2" key="1">
    <citation type="submission" date="2016-10" db="EMBL/GenBank/DDBJ databases">
        <authorList>
            <person name="de Groot N.N."/>
        </authorList>
    </citation>
    <scope>NUCLEOTIDE SEQUENCE [LARGE SCALE GENOMIC DNA]</scope>
    <source>
        <strain evidence="1 2">CGMCC 1.3442</strain>
    </source>
</reference>
<evidence type="ECO:0000313" key="2">
    <source>
        <dbReference type="Proteomes" id="UP000199334"/>
    </source>
</evidence>
<proteinExistence type="predicted"/>
<dbReference type="Proteomes" id="UP000199334">
    <property type="component" value="Unassembled WGS sequence"/>
</dbReference>
<organism evidence="1 2">
    <name type="scientific">Tenuibacillus multivorans</name>
    <dbReference type="NCBI Taxonomy" id="237069"/>
    <lineage>
        <taxon>Bacteria</taxon>
        <taxon>Bacillati</taxon>
        <taxon>Bacillota</taxon>
        <taxon>Bacilli</taxon>
        <taxon>Bacillales</taxon>
        <taxon>Bacillaceae</taxon>
        <taxon>Tenuibacillus</taxon>
    </lineage>
</organism>